<dbReference type="Gene3D" id="1.10.357.10">
    <property type="entry name" value="Tetracycline Repressor, domain 2"/>
    <property type="match status" value="2"/>
</dbReference>
<dbReference type="Pfam" id="PF00440">
    <property type="entry name" value="TetR_N"/>
    <property type="match status" value="2"/>
</dbReference>
<dbReference type="InterPro" id="IPR036271">
    <property type="entry name" value="Tet_transcr_reg_TetR-rel_C_sf"/>
</dbReference>
<dbReference type="PROSITE" id="PS01081">
    <property type="entry name" value="HTH_TETR_1"/>
    <property type="match status" value="1"/>
</dbReference>
<dbReference type="SUPFAM" id="SSF48498">
    <property type="entry name" value="Tetracyclin repressor-like, C-terminal domain"/>
    <property type="match status" value="1"/>
</dbReference>
<sequence>MSARYGDSVGLREVPMATGTVGDVVPPRGTRPRNRRALIIAAATDLFHQNGYEQVSMSDVADAVNVRPSALYRHFAGKPQLLVATIVEEMRPFREVFTDPTVDGIDDVPERLATAALDRRLLGELWQREARSLPDDEYAVLRAEVTTTIGMLAEVVRRSRPELPPVVADLLAQCACSVLSAVSQRNAALPKMVHGSVLRALLHQVLHAPQATAADHEPGPGRFAPVARRERVLAAAISLFAARGFVSVSMDDIGARAGIAGPSVYHHFESKQSLLEAAFTRGNEWLRHDLHRALAKAVDTRDALRRLLSSYVDFTMENSEQVDLLVTEQRHLAADVRDRIRQAQREYIGEWLHLLGECSSGMSAEEAKIRVHAVTTMVNDVARTRHLRDHPATVETVRRLGRTMLLSPGEHGAQVAGSTATG</sequence>
<keyword evidence="3" id="KW-0804">Transcription</keyword>
<dbReference type="InterPro" id="IPR009057">
    <property type="entry name" value="Homeodomain-like_sf"/>
</dbReference>
<keyword evidence="1" id="KW-0805">Transcription regulation</keyword>
<dbReference type="Gene3D" id="1.10.10.60">
    <property type="entry name" value="Homeodomain-like"/>
    <property type="match status" value="2"/>
</dbReference>
<organism evidence="6 7">
    <name type="scientific">Actinophytocola gossypii</name>
    <dbReference type="NCBI Taxonomy" id="2812003"/>
    <lineage>
        <taxon>Bacteria</taxon>
        <taxon>Bacillati</taxon>
        <taxon>Actinomycetota</taxon>
        <taxon>Actinomycetes</taxon>
        <taxon>Pseudonocardiales</taxon>
        <taxon>Pseudonocardiaceae</taxon>
    </lineage>
</organism>
<protein>
    <submittedName>
        <fullName evidence="6">TetR/AcrR family transcriptional regulator</fullName>
    </submittedName>
</protein>
<proteinExistence type="predicted"/>
<name>A0ABT2J2J5_9PSEU</name>
<dbReference type="PROSITE" id="PS50977">
    <property type="entry name" value="HTH_TETR_2"/>
    <property type="match status" value="2"/>
</dbReference>
<evidence type="ECO:0000256" key="4">
    <source>
        <dbReference type="PROSITE-ProRule" id="PRU00335"/>
    </source>
</evidence>
<gene>
    <name evidence="6" type="ORF">JT362_02920</name>
</gene>
<dbReference type="InterPro" id="IPR050109">
    <property type="entry name" value="HTH-type_TetR-like_transc_reg"/>
</dbReference>
<evidence type="ECO:0000313" key="6">
    <source>
        <dbReference type="EMBL" id="MCT2582075.1"/>
    </source>
</evidence>
<evidence type="ECO:0000259" key="5">
    <source>
        <dbReference type="PROSITE" id="PS50977"/>
    </source>
</evidence>
<dbReference type="InterPro" id="IPR001647">
    <property type="entry name" value="HTH_TetR"/>
</dbReference>
<dbReference type="EMBL" id="JAFFZE010000004">
    <property type="protein sequence ID" value="MCT2582075.1"/>
    <property type="molecule type" value="Genomic_DNA"/>
</dbReference>
<dbReference type="SUPFAM" id="SSF46689">
    <property type="entry name" value="Homeodomain-like"/>
    <property type="match status" value="2"/>
</dbReference>
<dbReference type="Pfam" id="PF17932">
    <property type="entry name" value="TetR_C_24"/>
    <property type="match status" value="1"/>
</dbReference>
<dbReference type="InterPro" id="IPR023772">
    <property type="entry name" value="DNA-bd_HTH_TetR-type_CS"/>
</dbReference>
<keyword evidence="7" id="KW-1185">Reference proteome</keyword>
<evidence type="ECO:0000256" key="3">
    <source>
        <dbReference type="ARBA" id="ARBA00023163"/>
    </source>
</evidence>
<dbReference type="PANTHER" id="PTHR30055:SF234">
    <property type="entry name" value="HTH-TYPE TRANSCRIPTIONAL REGULATOR BETI"/>
    <property type="match status" value="1"/>
</dbReference>
<feature type="domain" description="HTH tetR-type" evidence="5">
    <location>
        <begin position="33"/>
        <end position="93"/>
    </location>
</feature>
<evidence type="ECO:0000256" key="1">
    <source>
        <dbReference type="ARBA" id="ARBA00023015"/>
    </source>
</evidence>
<evidence type="ECO:0000256" key="2">
    <source>
        <dbReference type="ARBA" id="ARBA00023125"/>
    </source>
</evidence>
<evidence type="ECO:0000313" key="7">
    <source>
        <dbReference type="Proteomes" id="UP001156441"/>
    </source>
</evidence>
<feature type="DNA-binding region" description="H-T-H motif" evidence="4">
    <location>
        <begin position="249"/>
        <end position="268"/>
    </location>
</feature>
<dbReference type="Proteomes" id="UP001156441">
    <property type="component" value="Unassembled WGS sequence"/>
</dbReference>
<feature type="domain" description="HTH tetR-type" evidence="5">
    <location>
        <begin position="226"/>
        <end position="286"/>
    </location>
</feature>
<dbReference type="RefSeq" id="WP_260189428.1">
    <property type="nucleotide sequence ID" value="NZ_JAFFZE010000004.1"/>
</dbReference>
<accession>A0ABT2J2J5</accession>
<feature type="DNA-binding region" description="H-T-H motif" evidence="4">
    <location>
        <begin position="56"/>
        <end position="75"/>
    </location>
</feature>
<dbReference type="InterPro" id="IPR041490">
    <property type="entry name" value="KstR2_TetR_C"/>
</dbReference>
<dbReference type="PRINTS" id="PR00455">
    <property type="entry name" value="HTHTETR"/>
</dbReference>
<comment type="caution">
    <text evidence="6">The sequence shown here is derived from an EMBL/GenBank/DDBJ whole genome shotgun (WGS) entry which is preliminary data.</text>
</comment>
<reference evidence="6 7" key="1">
    <citation type="submission" date="2021-02" db="EMBL/GenBank/DDBJ databases">
        <title>Actinophytocola xerophila sp. nov., isolated from soil of cotton cropping field.</title>
        <authorList>
            <person name="Huang R."/>
            <person name="Chen X."/>
            <person name="Ge X."/>
            <person name="Liu W."/>
        </authorList>
    </citation>
    <scope>NUCLEOTIDE SEQUENCE [LARGE SCALE GENOMIC DNA]</scope>
    <source>
        <strain evidence="6 7">S1-96</strain>
    </source>
</reference>
<dbReference type="PANTHER" id="PTHR30055">
    <property type="entry name" value="HTH-TYPE TRANSCRIPTIONAL REGULATOR RUTR"/>
    <property type="match status" value="1"/>
</dbReference>
<keyword evidence="2 4" id="KW-0238">DNA-binding</keyword>